<evidence type="ECO:0000313" key="4">
    <source>
        <dbReference type="EMBL" id="EAU33717.1"/>
    </source>
</evidence>
<dbReference type="Gene3D" id="3.20.20.140">
    <property type="entry name" value="Metal-dependent hydrolases"/>
    <property type="match status" value="1"/>
</dbReference>
<evidence type="ECO:0000313" key="5">
    <source>
        <dbReference type="Proteomes" id="UP000007963"/>
    </source>
</evidence>
<dbReference type="RefSeq" id="XP_001215134.1">
    <property type="nucleotide sequence ID" value="XM_001215134.1"/>
</dbReference>
<reference evidence="5" key="1">
    <citation type="submission" date="2005-09" db="EMBL/GenBank/DDBJ databases">
        <title>Annotation of the Aspergillus terreus NIH2624 genome.</title>
        <authorList>
            <person name="Birren B.W."/>
            <person name="Lander E.S."/>
            <person name="Galagan J.E."/>
            <person name="Nusbaum C."/>
            <person name="Devon K."/>
            <person name="Henn M."/>
            <person name="Ma L.-J."/>
            <person name="Jaffe D.B."/>
            <person name="Butler J."/>
            <person name="Alvarez P."/>
            <person name="Gnerre S."/>
            <person name="Grabherr M."/>
            <person name="Kleber M."/>
            <person name="Mauceli E.W."/>
            <person name="Brockman W."/>
            <person name="Rounsley S."/>
            <person name="Young S.K."/>
            <person name="LaButti K."/>
            <person name="Pushparaj V."/>
            <person name="DeCaprio D."/>
            <person name="Crawford M."/>
            <person name="Koehrsen M."/>
            <person name="Engels R."/>
            <person name="Montgomery P."/>
            <person name="Pearson M."/>
            <person name="Howarth C."/>
            <person name="Larson L."/>
            <person name="Luoma S."/>
            <person name="White J."/>
            <person name="Alvarado L."/>
            <person name="Kodira C.D."/>
            <person name="Zeng Q."/>
            <person name="Oleary S."/>
            <person name="Yandava C."/>
            <person name="Denning D.W."/>
            <person name="Nierman W.C."/>
            <person name="Milne T."/>
            <person name="Madden K."/>
        </authorList>
    </citation>
    <scope>NUCLEOTIDE SEQUENCE [LARGE SCALE GENOMIC DNA]</scope>
    <source>
        <strain evidence="5">NIH 2624 / FGSC A1156</strain>
    </source>
</reference>
<feature type="transmembrane region" description="Helical" evidence="2">
    <location>
        <begin position="544"/>
        <end position="566"/>
    </location>
</feature>
<dbReference type="InterPro" id="IPR050287">
    <property type="entry name" value="MTA/SAH_deaminase"/>
</dbReference>
<dbReference type="eggNOG" id="KOG3968">
    <property type="taxonomic scope" value="Eukaryota"/>
</dbReference>
<evidence type="ECO:0000256" key="1">
    <source>
        <dbReference type="ARBA" id="ARBA00022801"/>
    </source>
</evidence>
<dbReference type="Gene3D" id="2.30.40.10">
    <property type="entry name" value="Urease, subunit C, domain 1"/>
    <property type="match status" value="1"/>
</dbReference>
<dbReference type="GeneID" id="4321795"/>
<evidence type="ECO:0000256" key="2">
    <source>
        <dbReference type="SAM" id="Phobius"/>
    </source>
</evidence>
<sequence>MSSSILLTNATILVPSGEGKDYVHPLRQHSLLIEGNKISQIAPEIIPLASDTQVVDCTGKIISPGFIDTHHHMWQTQLKGRHADQTLLEYMPTGNLQQANYTPEDVYWGQLAGCLEALDAGTTTVVDHAHMNVSPAHSTNGLDATVASGIRSVFCYTPTTKLKAWKPEFVPADDMLGDWVLQQLEDLSRCAPWGDGRVQLGLAFDGFFLPKDAVTGLYQRARKAGIQLITTHYVRGYFSPDILLSHATNLTDSDVEKLTKSKAWISSTPDTELQMGHGNPVCFRPGCSDISSLGIDCHSNNSSDIITQMRLALQSERARRNEAVIAEGKNLRLLDLSVQDAFRLGTIQGARAIHMEDQLGSIEVGKLADLVIFDGRSPGMICAAEQDPVAAIVLHSSIRDIDTVIVDGRIRKLEGRLVPVDIDPVFEGVTVPTQSADWGVVAQELLASRKRIEAAMVKAGANDYEHLMAATQRLALQKLPNHGLMRCPRPFPPQLRALTSAPAFSSRAPRYKRSSSQIQHDETVHIEHPVATFAQLGIGRKTKIFLFAVLGVFGTMETWFWCETIYRWWKGDAKER</sequence>
<dbReference type="SUPFAM" id="SSF51338">
    <property type="entry name" value="Composite domain of metallo-dependent hydrolases"/>
    <property type="match status" value="1"/>
</dbReference>
<dbReference type="Pfam" id="PF01979">
    <property type="entry name" value="Amidohydro_1"/>
    <property type="match status" value="2"/>
</dbReference>
<keyword evidence="2" id="KW-0812">Transmembrane</keyword>
<keyword evidence="2" id="KW-1133">Transmembrane helix</keyword>
<dbReference type="InterPro" id="IPR032466">
    <property type="entry name" value="Metal_Hydrolase"/>
</dbReference>
<dbReference type="AlphaFoldDB" id="Q0CK28"/>
<organism evidence="4 5">
    <name type="scientific">Aspergillus terreus (strain NIH 2624 / FGSC A1156)</name>
    <dbReference type="NCBI Taxonomy" id="341663"/>
    <lineage>
        <taxon>Eukaryota</taxon>
        <taxon>Fungi</taxon>
        <taxon>Dikarya</taxon>
        <taxon>Ascomycota</taxon>
        <taxon>Pezizomycotina</taxon>
        <taxon>Eurotiomycetes</taxon>
        <taxon>Eurotiomycetidae</taxon>
        <taxon>Eurotiales</taxon>
        <taxon>Aspergillaceae</taxon>
        <taxon>Aspergillus</taxon>
        <taxon>Aspergillus subgen. Circumdati</taxon>
    </lineage>
</organism>
<name>Q0CK28_ASPTN</name>
<keyword evidence="1" id="KW-0378">Hydrolase</keyword>
<proteinExistence type="predicted"/>
<dbReference type="OMA" id="DHQYCYT"/>
<dbReference type="InterPro" id="IPR006680">
    <property type="entry name" value="Amidohydro-rel"/>
</dbReference>
<feature type="domain" description="Amidohydrolase-related" evidence="3">
    <location>
        <begin position="233"/>
        <end position="410"/>
    </location>
</feature>
<dbReference type="HOGENOM" id="CLU_012358_11_3_1"/>
<accession>Q0CK28</accession>
<dbReference type="VEuPathDB" id="FungiDB:ATEG_05956"/>
<evidence type="ECO:0000259" key="3">
    <source>
        <dbReference type="Pfam" id="PF01979"/>
    </source>
</evidence>
<dbReference type="GO" id="GO:0016810">
    <property type="term" value="F:hydrolase activity, acting on carbon-nitrogen (but not peptide) bonds"/>
    <property type="evidence" value="ECO:0007669"/>
    <property type="project" value="InterPro"/>
</dbReference>
<dbReference type="Proteomes" id="UP000007963">
    <property type="component" value="Unassembled WGS sequence"/>
</dbReference>
<dbReference type="OrthoDB" id="194468at2759"/>
<dbReference type="STRING" id="341663.Q0CK28"/>
<dbReference type="InterPro" id="IPR011059">
    <property type="entry name" value="Metal-dep_hydrolase_composite"/>
</dbReference>
<feature type="domain" description="Amidohydrolase-related" evidence="3">
    <location>
        <begin position="61"/>
        <end position="134"/>
    </location>
</feature>
<dbReference type="PANTHER" id="PTHR43794">
    <property type="entry name" value="AMINOHYDROLASE SSNA-RELATED"/>
    <property type="match status" value="1"/>
</dbReference>
<gene>
    <name evidence="4" type="ORF">ATEG_05956</name>
</gene>
<dbReference type="EMBL" id="CH476601">
    <property type="protein sequence ID" value="EAU33717.1"/>
    <property type="molecule type" value="Genomic_DNA"/>
</dbReference>
<dbReference type="SUPFAM" id="SSF51556">
    <property type="entry name" value="Metallo-dependent hydrolases"/>
    <property type="match status" value="1"/>
</dbReference>
<protein>
    <recommendedName>
        <fullName evidence="3">Amidohydrolase-related domain-containing protein</fullName>
    </recommendedName>
</protein>
<dbReference type="PANTHER" id="PTHR43794:SF11">
    <property type="entry name" value="AMIDOHYDROLASE-RELATED DOMAIN-CONTAINING PROTEIN"/>
    <property type="match status" value="1"/>
</dbReference>
<keyword evidence="2" id="KW-0472">Membrane</keyword>